<dbReference type="InterPro" id="IPR032677">
    <property type="entry name" value="GTP_cyclohydro_II"/>
</dbReference>
<keyword evidence="14 19" id="KW-0464">Manganese</keyword>
<evidence type="ECO:0000256" key="4">
    <source>
        <dbReference type="ARBA" id="ARBA00004853"/>
    </source>
</evidence>
<comment type="function">
    <text evidence="17 19">Catalyzes the conversion of GTP to 2,5-diamino-6-ribosylamino-4(3H)-pyrimidinone 5'-phosphate (DARP), formate and pyrophosphate.</text>
</comment>
<evidence type="ECO:0000256" key="10">
    <source>
        <dbReference type="ARBA" id="ARBA00022801"/>
    </source>
</evidence>
<comment type="cofactor">
    <cofactor evidence="2">
        <name>Mn(2+)</name>
        <dbReference type="ChEBI" id="CHEBI:29035"/>
    </cofactor>
</comment>
<dbReference type="HAMAP" id="MF_00180">
    <property type="entry name" value="RibB"/>
    <property type="match status" value="1"/>
</dbReference>
<dbReference type="NCBIfam" id="TIGR00505">
    <property type="entry name" value="ribA"/>
    <property type="match status" value="1"/>
</dbReference>
<feature type="binding site" evidence="19">
    <location>
        <position position="256"/>
    </location>
    <ligand>
        <name>Zn(2+)</name>
        <dbReference type="ChEBI" id="CHEBI:29105"/>
        <note>catalytic</note>
    </ligand>
</feature>
<dbReference type="GO" id="GO:0005829">
    <property type="term" value="C:cytosol"/>
    <property type="evidence" value="ECO:0007669"/>
    <property type="project" value="TreeGrafter"/>
</dbReference>
<comment type="pathway">
    <text evidence="4 19">Cofactor biosynthesis; riboflavin biosynthesis; 5-amino-6-(D-ribitylamino)uracil from GTP: step 1/4.</text>
</comment>
<keyword evidence="8 19" id="KW-0479">Metal-binding</keyword>
<comment type="catalytic activity">
    <reaction evidence="1 19">
        <text>D-ribulose 5-phosphate = (2S)-2-hydroxy-3-oxobutyl phosphate + formate + H(+)</text>
        <dbReference type="Rhea" id="RHEA:18457"/>
        <dbReference type="ChEBI" id="CHEBI:15378"/>
        <dbReference type="ChEBI" id="CHEBI:15740"/>
        <dbReference type="ChEBI" id="CHEBI:58121"/>
        <dbReference type="ChEBI" id="CHEBI:58830"/>
        <dbReference type="EC" id="4.1.99.12"/>
    </reaction>
</comment>
<feature type="site" description="Essential for DHBP synthase activity" evidence="19">
    <location>
        <position position="163"/>
    </location>
</feature>
<evidence type="ECO:0000256" key="6">
    <source>
        <dbReference type="ARBA" id="ARBA00005520"/>
    </source>
</evidence>
<feature type="binding site" evidence="19">
    <location>
        <begin position="139"/>
        <end position="143"/>
    </location>
    <ligand>
        <name>D-ribulose 5-phosphate</name>
        <dbReference type="ChEBI" id="CHEBI:58121"/>
    </ligand>
</feature>
<comment type="cofactor">
    <cofactor evidence="19">
        <name>Zn(2+)</name>
        <dbReference type="ChEBI" id="CHEBI:29105"/>
    </cofactor>
    <text evidence="19">Binds 1 zinc ion per subunit.</text>
</comment>
<feature type="binding site" evidence="19">
    <location>
        <position position="351"/>
    </location>
    <ligand>
        <name>GTP</name>
        <dbReference type="ChEBI" id="CHEBI:37565"/>
    </ligand>
</feature>
<reference evidence="21 22" key="1">
    <citation type="journal article" date="2018" name="Nat. Biotechnol.">
        <title>A standardized bacterial taxonomy based on genome phylogeny substantially revises the tree of life.</title>
        <authorList>
            <person name="Parks D.H."/>
            <person name="Chuvochina M."/>
            <person name="Waite D.W."/>
            <person name="Rinke C."/>
            <person name="Skarshewski A."/>
            <person name="Chaumeil P.A."/>
            <person name="Hugenholtz P."/>
        </authorList>
    </citation>
    <scope>NUCLEOTIDE SEQUENCE [LARGE SCALE GENOMIC DNA]</scope>
    <source>
        <strain evidence="21">UBA9956</strain>
    </source>
</reference>
<dbReference type="AlphaFoldDB" id="A0A350HCE7"/>
<keyword evidence="13 19" id="KW-0342">GTP-binding</keyword>
<evidence type="ECO:0000256" key="13">
    <source>
        <dbReference type="ARBA" id="ARBA00023134"/>
    </source>
</evidence>
<protein>
    <recommendedName>
        <fullName evidence="19">Riboflavin biosynthesis protein RibBA</fullName>
    </recommendedName>
    <domain>
        <recommendedName>
            <fullName evidence="19">3,4-dihydroxy-2-butanone 4-phosphate synthase</fullName>
            <shortName evidence="19">DHBP synthase</shortName>
            <ecNumber evidence="19">4.1.99.12</ecNumber>
        </recommendedName>
    </domain>
    <domain>
        <recommendedName>
            <fullName evidence="19">GTP cyclohydrolase-2</fullName>
            <ecNumber evidence="19">3.5.4.25</ecNumber>
        </recommendedName>
        <alternativeName>
            <fullName evidence="19">GTP cyclohydrolase II</fullName>
        </alternativeName>
    </domain>
</protein>
<dbReference type="NCBIfam" id="NF001591">
    <property type="entry name" value="PRK00393.1"/>
    <property type="match status" value="1"/>
</dbReference>
<feature type="binding site" evidence="19">
    <location>
        <begin position="251"/>
        <end position="255"/>
    </location>
    <ligand>
        <name>GTP</name>
        <dbReference type="ChEBI" id="CHEBI:37565"/>
    </ligand>
</feature>
<feature type="binding site" evidence="19">
    <location>
        <position position="356"/>
    </location>
    <ligand>
        <name>GTP</name>
        <dbReference type="ChEBI" id="CHEBI:37565"/>
    </ligand>
</feature>
<evidence type="ECO:0000256" key="18">
    <source>
        <dbReference type="ARBA" id="ARBA00049295"/>
    </source>
</evidence>
<sequence length="399" mass="44254">MISRINEAIEDIKKGKIVIVVDDEDRENEGDFIMASEMVTPEAINFMAKNGRGLICVSMTEDMLSGLNLKMMCDTNTALHGTKFTVSVDAKNGIETGISAYDRAHTIKVLIDGESTGSDLAKPGHIFPLKAENGGVLKRAGHTEAVSDLARLAGLKPSGVLCEIMDDDGHMARLPKLIKIAKKYNMKIVTIKDLIAYRCKKETLVHREVEAKLPTEYGEFKIVVYTNDVDSHIHVAIIKGNIKNSDDVIVRVHSECFTGDIFHSMKCDCGKQLHRSLEIIEKAKKGVVLYLRQEGRGIGLVNKIKAYHLQDNGYDTVEANLKLGFKADLRDYGIGAQILKDLGLTTIKLLTNNPKKVVGLEGYGIKITKRLPIEIEPNEKNKGYLKTKKEKMGHLLKKI</sequence>
<accession>A0A350HCE7</accession>
<comment type="cofactor">
    <cofactor evidence="19">
        <name>Mg(2+)</name>
        <dbReference type="ChEBI" id="CHEBI:18420"/>
    </cofactor>
    <cofactor evidence="19">
        <name>Mn(2+)</name>
        <dbReference type="ChEBI" id="CHEBI:29035"/>
    </cofactor>
    <text evidence="19">Binds 2 divalent metal cations per subunit. Magnesium or manganese.</text>
</comment>
<evidence type="ECO:0000313" key="21">
    <source>
        <dbReference type="EMBL" id="HAV93213.1"/>
    </source>
</evidence>
<evidence type="ECO:0000256" key="12">
    <source>
        <dbReference type="ARBA" id="ARBA00022842"/>
    </source>
</evidence>
<feature type="active site" description="Proton acceptor; for GTP cyclohydrolase activity" evidence="19">
    <location>
        <position position="328"/>
    </location>
</feature>
<dbReference type="EC" id="3.5.4.25" evidence="19"/>
<keyword evidence="10 19" id="KW-0378">Hydrolase</keyword>
<dbReference type="Gene3D" id="3.90.870.10">
    <property type="entry name" value="DHBP synthase"/>
    <property type="match status" value="1"/>
</dbReference>
<feature type="binding site" evidence="19">
    <location>
        <position position="27"/>
    </location>
    <ligand>
        <name>Mg(2+)</name>
        <dbReference type="ChEBI" id="CHEBI:18420"/>
        <label>1</label>
    </ligand>
</feature>
<dbReference type="PIRSF" id="PIRSF001259">
    <property type="entry name" value="RibA"/>
    <property type="match status" value="1"/>
</dbReference>
<dbReference type="HAMAP" id="MF_01283">
    <property type="entry name" value="RibBA"/>
    <property type="match status" value="1"/>
</dbReference>
<feature type="binding site" evidence="19">
    <location>
        <position position="31"/>
    </location>
    <ligand>
        <name>D-ribulose 5-phosphate</name>
        <dbReference type="ChEBI" id="CHEBI:58121"/>
    </ligand>
</feature>
<name>A0A350HCE7_UNCW3</name>
<dbReference type="GO" id="GO:0008270">
    <property type="term" value="F:zinc ion binding"/>
    <property type="evidence" value="ECO:0007669"/>
    <property type="project" value="UniProtKB-UniRule"/>
</dbReference>
<evidence type="ECO:0000256" key="7">
    <source>
        <dbReference type="ARBA" id="ARBA00022619"/>
    </source>
</evidence>
<keyword evidence="7 19" id="KW-0686">Riboflavin biosynthesis</keyword>
<dbReference type="CDD" id="cd00641">
    <property type="entry name" value="GTP_cyclohydro2"/>
    <property type="match status" value="1"/>
</dbReference>
<feature type="binding site" evidence="19">
    <location>
        <position position="269"/>
    </location>
    <ligand>
        <name>Zn(2+)</name>
        <dbReference type="ChEBI" id="CHEBI:29105"/>
        <note>catalytic</note>
    </ligand>
</feature>
<dbReference type="UniPathway" id="UPA00275">
    <property type="reaction ID" value="UER00399"/>
</dbReference>
<dbReference type="SUPFAM" id="SSF55821">
    <property type="entry name" value="YrdC/RibB"/>
    <property type="match status" value="1"/>
</dbReference>
<keyword evidence="15 19" id="KW-0456">Lyase</keyword>
<feature type="binding site" evidence="19">
    <location>
        <position position="142"/>
    </location>
    <ligand>
        <name>Mg(2+)</name>
        <dbReference type="ChEBI" id="CHEBI:18420"/>
        <label>2</label>
    </ligand>
</feature>
<evidence type="ECO:0000256" key="8">
    <source>
        <dbReference type="ARBA" id="ARBA00022723"/>
    </source>
</evidence>
<evidence type="ECO:0000256" key="19">
    <source>
        <dbReference type="HAMAP-Rule" id="MF_01283"/>
    </source>
</evidence>
<evidence type="ECO:0000256" key="3">
    <source>
        <dbReference type="ARBA" id="ARBA00002284"/>
    </source>
</evidence>
<dbReference type="Proteomes" id="UP000264062">
    <property type="component" value="Unassembled WGS sequence"/>
</dbReference>
<feature type="binding site" evidence="19">
    <location>
        <begin position="294"/>
        <end position="296"/>
    </location>
    <ligand>
        <name>GTP</name>
        <dbReference type="ChEBI" id="CHEBI:37565"/>
    </ligand>
</feature>
<comment type="function">
    <text evidence="3 19">Catalyzes the conversion of D-ribulose 5-phosphate to formate and 3,4-dihydroxy-2-butanone 4-phosphate.</text>
</comment>
<feature type="region of interest" description="DHBP synthase" evidence="19">
    <location>
        <begin position="1"/>
        <end position="200"/>
    </location>
</feature>
<dbReference type="PANTHER" id="PTHR21327">
    <property type="entry name" value="GTP CYCLOHYDROLASE II-RELATED"/>
    <property type="match status" value="1"/>
</dbReference>
<evidence type="ECO:0000256" key="15">
    <source>
        <dbReference type="ARBA" id="ARBA00023239"/>
    </source>
</evidence>
<dbReference type="GO" id="GO:0030145">
    <property type="term" value="F:manganese ion binding"/>
    <property type="evidence" value="ECO:0007669"/>
    <property type="project" value="UniProtKB-UniRule"/>
</dbReference>
<feature type="region of interest" description="GTP cyclohydrolase II" evidence="19">
    <location>
        <begin position="201"/>
        <end position="399"/>
    </location>
</feature>
<dbReference type="GO" id="GO:0005525">
    <property type="term" value="F:GTP binding"/>
    <property type="evidence" value="ECO:0007669"/>
    <property type="project" value="UniProtKB-KW"/>
</dbReference>
<dbReference type="InterPro" id="IPR000926">
    <property type="entry name" value="RibA"/>
</dbReference>
<feature type="binding site" evidence="19">
    <location>
        <position position="163"/>
    </location>
    <ligand>
        <name>D-ribulose 5-phosphate</name>
        <dbReference type="ChEBI" id="CHEBI:58121"/>
    </ligand>
</feature>
<dbReference type="Pfam" id="PF00926">
    <property type="entry name" value="DHBP_synthase"/>
    <property type="match status" value="1"/>
</dbReference>
<evidence type="ECO:0000256" key="14">
    <source>
        <dbReference type="ARBA" id="ARBA00023211"/>
    </source>
</evidence>
<comment type="similarity">
    <text evidence="6 19">In the N-terminal section; belongs to the DHBP synthase family.</text>
</comment>
<evidence type="ECO:0000259" key="20">
    <source>
        <dbReference type="Pfam" id="PF00925"/>
    </source>
</evidence>
<evidence type="ECO:0000256" key="16">
    <source>
        <dbReference type="ARBA" id="ARBA00023268"/>
    </source>
</evidence>
<dbReference type="GO" id="GO:0000287">
    <property type="term" value="F:magnesium ion binding"/>
    <property type="evidence" value="ECO:0007669"/>
    <property type="project" value="UniProtKB-UniRule"/>
</dbReference>
<dbReference type="NCBIfam" id="TIGR00506">
    <property type="entry name" value="ribB"/>
    <property type="match status" value="1"/>
</dbReference>
<evidence type="ECO:0000313" key="22">
    <source>
        <dbReference type="Proteomes" id="UP000264062"/>
    </source>
</evidence>
<keyword evidence="11 19" id="KW-0862">Zinc</keyword>
<dbReference type="NCBIfam" id="NF006803">
    <property type="entry name" value="PRK09311.1"/>
    <property type="match status" value="1"/>
</dbReference>
<feature type="binding site" evidence="19">
    <location>
        <position position="272"/>
    </location>
    <ligand>
        <name>GTP</name>
        <dbReference type="ChEBI" id="CHEBI:37565"/>
    </ligand>
</feature>
<feature type="domain" description="GTP cyclohydrolase II" evidence="20">
    <location>
        <begin position="207"/>
        <end position="372"/>
    </location>
</feature>
<evidence type="ECO:0000256" key="2">
    <source>
        <dbReference type="ARBA" id="ARBA00001936"/>
    </source>
</evidence>
<feature type="binding site" evidence="19">
    <location>
        <position position="27"/>
    </location>
    <ligand>
        <name>Mg(2+)</name>
        <dbReference type="ChEBI" id="CHEBI:18420"/>
        <label>2</label>
    </ligand>
</feature>
<dbReference type="GO" id="GO:0003935">
    <property type="term" value="F:GTP cyclohydrolase II activity"/>
    <property type="evidence" value="ECO:0007669"/>
    <property type="project" value="UniProtKB-UniRule"/>
</dbReference>
<dbReference type="PANTHER" id="PTHR21327:SF18">
    <property type="entry name" value="3,4-DIHYDROXY-2-BUTANONE 4-PHOSPHATE SYNTHASE"/>
    <property type="match status" value="1"/>
</dbReference>
<evidence type="ECO:0000256" key="9">
    <source>
        <dbReference type="ARBA" id="ARBA00022741"/>
    </source>
</evidence>
<comment type="catalytic activity">
    <reaction evidence="18 19">
        <text>GTP + 4 H2O = 2,5-diamino-6-hydroxy-4-(5-phosphoribosylamino)-pyrimidine + formate + 2 phosphate + 3 H(+)</text>
        <dbReference type="Rhea" id="RHEA:23704"/>
        <dbReference type="ChEBI" id="CHEBI:15377"/>
        <dbReference type="ChEBI" id="CHEBI:15378"/>
        <dbReference type="ChEBI" id="CHEBI:15740"/>
        <dbReference type="ChEBI" id="CHEBI:37565"/>
        <dbReference type="ChEBI" id="CHEBI:43474"/>
        <dbReference type="ChEBI" id="CHEBI:58614"/>
        <dbReference type="EC" id="3.5.4.25"/>
    </reaction>
</comment>
<dbReference type="FunFam" id="3.90.870.10:FF:000001">
    <property type="entry name" value="Riboflavin biosynthesis protein RibBA"/>
    <property type="match status" value="1"/>
</dbReference>
<organism evidence="21 22">
    <name type="scientific">candidate division WOR-3 bacterium</name>
    <dbReference type="NCBI Taxonomy" id="2052148"/>
    <lineage>
        <taxon>Bacteria</taxon>
        <taxon>Bacteria division WOR-3</taxon>
    </lineage>
</organism>
<evidence type="ECO:0000256" key="17">
    <source>
        <dbReference type="ARBA" id="ARBA00043932"/>
    </source>
</evidence>
<comment type="pathway">
    <text evidence="5 19">Cofactor biosynthesis; riboflavin biosynthesis; 2-hydroxy-3-oxobutyl phosphate from D-ribulose 5-phosphate: step 1/1.</text>
</comment>
<dbReference type="HAMAP" id="MF_00179">
    <property type="entry name" value="RibA"/>
    <property type="match status" value="1"/>
</dbReference>
<evidence type="ECO:0000256" key="5">
    <source>
        <dbReference type="ARBA" id="ARBA00004904"/>
    </source>
</evidence>
<feature type="site" description="Essential for DHBP synthase activity" evidence="19">
    <location>
        <position position="125"/>
    </location>
</feature>
<dbReference type="Pfam" id="PF00925">
    <property type="entry name" value="GTP_cyclohydro2"/>
    <property type="match status" value="1"/>
</dbReference>
<evidence type="ECO:0000256" key="1">
    <source>
        <dbReference type="ARBA" id="ARBA00000141"/>
    </source>
</evidence>
<dbReference type="FunFam" id="3.40.50.10990:FF:000001">
    <property type="entry name" value="Riboflavin biosynthesis protein RibBA"/>
    <property type="match status" value="1"/>
</dbReference>
<feature type="binding site" evidence="19">
    <location>
        <begin position="26"/>
        <end position="27"/>
    </location>
    <ligand>
        <name>D-ribulose 5-phosphate</name>
        <dbReference type="ChEBI" id="CHEBI:58121"/>
    </ligand>
</feature>
<gene>
    <name evidence="19" type="primary">ribBA</name>
    <name evidence="21" type="ORF">DCW38_08570</name>
</gene>
<dbReference type="Gene3D" id="3.40.50.10990">
    <property type="entry name" value="GTP cyclohydrolase II"/>
    <property type="match status" value="1"/>
</dbReference>
<evidence type="ECO:0000256" key="11">
    <source>
        <dbReference type="ARBA" id="ARBA00022833"/>
    </source>
</evidence>
<feature type="active site" description="Nucleophile; for GTP cyclohydrolase activity" evidence="19">
    <location>
        <position position="330"/>
    </location>
</feature>
<comment type="caution">
    <text evidence="21">The sequence shown here is derived from an EMBL/GenBank/DDBJ whole genome shotgun (WGS) entry which is preliminary data.</text>
</comment>
<comment type="similarity">
    <text evidence="19">In the C-terminal section; belongs to the GTP cyclohydrolase II family.</text>
</comment>
<keyword evidence="9 19" id="KW-0547">Nucleotide-binding</keyword>
<dbReference type="InterPro" id="IPR000422">
    <property type="entry name" value="DHBP_synthase_RibB"/>
</dbReference>
<keyword evidence="16 19" id="KW-0511">Multifunctional enzyme</keyword>
<dbReference type="InterPro" id="IPR017945">
    <property type="entry name" value="DHBP_synth_RibB-like_a/b_dom"/>
</dbReference>
<dbReference type="GO" id="GO:0009231">
    <property type="term" value="P:riboflavin biosynthetic process"/>
    <property type="evidence" value="ECO:0007669"/>
    <property type="project" value="UniProtKB-UniRule"/>
</dbReference>
<proteinExistence type="inferred from homology"/>
<dbReference type="InterPro" id="IPR016299">
    <property type="entry name" value="Riboflavin_synth_RibBA"/>
</dbReference>
<dbReference type="InterPro" id="IPR036144">
    <property type="entry name" value="RibA-like_sf"/>
</dbReference>
<feature type="binding site" evidence="19">
    <location>
        <position position="267"/>
    </location>
    <ligand>
        <name>Zn(2+)</name>
        <dbReference type="ChEBI" id="CHEBI:29105"/>
        <note>catalytic</note>
    </ligand>
</feature>
<feature type="binding site" evidence="19">
    <location>
        <position position="316"/>
    </location>
    <ligand>
        <name>GTP</name>
        <dbReference type="ChEBI" id="CHEBI:37565"/>
    </ligand>
</feature>
<dbReference type="SUPFAM" id="SSF142695">
    <property type="entry name" value="RibA-like"/>
    <property type="match status" value="1"/>
</dbReference>
<dbReference type="EMBL" id="DMZY01000257">
    <property type="protein sequence ID" value="HAV93213.1"/>
    <property type="molecule type" value="Genomic_DNA"/>
</dbReference>
<dbReference type="GO" id="GO:0008686">
    <property type="term" value="F:3,4-dihydroxy-2-butanone-4-phosphate synthase activity"/>
    <property type="evidence" value="ECO:0007669"/>
    <property type="project" value="UniProtKB-UniRule"/>
</dbReference>
<keyword evidence="12 19" id="KW-0460">Magnesium</keyword>
<dbReference type="EC" id="4.1.99.12" evidence="19"/>